<feature type="transmembrane region" description="Helical" evidence="10">
    <location>
        <begin position="21"/>
        <end position="41"/>
    </location>
</feature>
<keyword evidence="4" id="KW-0997">Cell inner membrane</keyword>
<feature type="transmembrane region" description="Helical" evidence="10">
    <location>
        <begin position="53"/>
        <end position="76"/>
    </location>
</feature>
<feature type="domain" description="Cytochrome c-type biogenesis protein CcmF C-terminal" evidence="12">
    <location>
        <begin position="330"/>
        <end position="646"/>
    </location>
</feature>
<dbReference type="GO" id="GO:0005886">
    <property type="term" value="C:plasma membrane"/>
    <property type="evidence" value="ECO:0007669"/>
    <property type="project" value="UniProtKB-SubCell"/>
</dbReference>
<proteinExistence type="inferred from homology"/>
<dbReference type="AlphaFoldDB" id="A0A0W0WUJ2"/>
<dbReference type="InterPro" id="IPR032523">
    <property type="entry name" value="CcmF_C"/>
</dbReference>
<dbReference type="Pfam" id="PF16327">
    <property type="entry name" value="CcmF_C"/>
    <property type="match status" value="1"/>
</dbReference>
<feature type="transmembrane region" description="Helical" evidence="10">
    <location>
        <begin position="440"/>
        <end position="458"/>
    </location>
</feature>
<gene>
    <name evidence="13" type="primary">ccmF</name>
    <name evidence="13" type="ORF">Lnau_0975</name>
</gene>
<evidence type="ECO:0000256" key="5">
    <source>
        <dbReference type="ARBA" id="ARBA00022692"/>
    </source>
</evidence>
<evidence type="ECO:0000256" key="3">
    <source>
        <dbReference type="ARBA" id="ARBA00022475"/>
    </source>
</evidence>
<feature type="transmembrane region" description="Helical" evidence="10">
    <location>
        <begin position="367"/>
        <end position="389"/>
    </location>
</feature>
<evidence type="ECO:0000256" key="9">
    <source>
        <dbReference type="ARBA" id="ARBA00037230"/>
    </source>
</evidence>
<keyword evidence="8 10" id="KW-0472">Membrane</keyword>
<dbReference type="STRING" id="45070.Lnau_0975"/>
<evidence type="ECO:0000256" key="2">
    <source>
        <dbReference type="ARBA" id="ARBA00009186"/>
    </source>
</evidence>
<dbReference type="InterPro" id="IPR003568">
    <property type="entry name" value="Cyt_c_biogenesis_CcmF"/>
</dbReference>
<evidence type="ECO:0000313" key="13">
    <source>
        <dbReference type="EMBL" id="KTD35991.1"/>
    </source>
</evidence>
<sequence length="665" mass="74472">MLWQNRCNREQKKQMIAEIGLFSLILALLFASLLAILPTLGLWLKKDEWINAAPLYVCGQFIFVALAYCSLTLCFLNNDFSVVYVLTNSSVSLPWFYKLCAVWGGHEGSMLLWVAILSFWMLAISFFSSSLDKAMRARVLVVLGLLSIGFILFLLSTSNPFIRQFQLEQTQGRDLNPLLQDPGFLFHPPMLYMGYVGFSVAFAFAIAALWVGKVESAWAKWTRPWTLAAWCCLTAGITLGSWWAYRELGWGGWWFWDPVENASFMPWLVGTALLHSLAVSEQRQQFKAWTMLLAITAFSLSLVGTFLVRSGVLTSVHAFAVDPQRGLYILCFLLTVIGGSLLLFALRAQTLQRIENPSVFSRESALLLNNVFLAVIMLTVLMGTVYPLLIDGLGLGKLSVGAPYFNSVFVPLMIPLLILMGIGVHLNWQRDSLQKIAIKLSKVFLLSILVPVLLLIALKQTINGYSLLGLMLAFWVILSTFKLVLTRTKQRGLLNLGQAFWGMVLAHCGVAVTVIGIAVSTGYGIQDDVKMAPGDRVNLAGYNISFINESPLVGANYRGTQTQFLIKRHDKETVIYPEKRIYNVGQMAMTESAIDVNPFRDIYVALGEPLDDKAWSVRVYFKPFVRWIWGGGFMILAGGILALTDRRYYRARQKQATEYGQEVKA</sequence>
<feature type="transmembrane region" description="Helical" evidence="10">
    <location>
        <begin position="110"/>
        <end position="127"/>
    </location>
</feature>
<dbReference type="GO" id="GO:0020037">
    <property type="term" value="F:heme binding"/>
    <property type="evidence" value="ECO:0007669"/>
    <property type="project" value="InterPro"/>
</dbReference>
<keyword evidence="7 10" id="KW-1133">Transmembrane helix</keyword>
<dbReference type="EMBL" id="LNYO01000013">
    <property type="protein sequence ID" value="KTD35991.1"/>
    <property type="molecule type" value="Genomic_DNA"/>
</dbReference>
<dbReference type="PRINTS" id="PR01410">
    <property type="entry name" value="CCBIOGENESIS"/>
</dbReference>
<feature type="transmembrane region" description="Helical" evidence="10">
    <location>
        <begin position="624"/>
        <end position="644"/>
    </location>
</feature>
<feature type="transmembrane region" description="Helical" evidence="10">
    <location>
        <begin position="288"/>
        <end position="307"/>
    </location>
</feature>
<evidence type="ECO:0000259" key="11">
    <source>
        <dbReference type="Pfam" id="PF01578"/>
    </source>
</evidence>
<feature type="transmembrane region" description="Helical" evidence="10">
    <location>
        <begin position="327"/>
        <end position="346"/>
    </location>
</feature>
<dbReference type="Proteomes" id="UP000054725">
    <property type="component" value="Unassembled WGS sequence"/>
</dbReference>
<feature type="transmembrane region" description="Helical" evidence="10">
    <location>
        <begin position="139"/>
        <end position="157"/>
    </location>
</feature>
<keyword evidence="3" id="KW-1003">Cell membrane</keyword>
<dbReference type="PANTHER" id="PTHR43653:SF1">
    <property type="entry name" value="CYTOCHROME C-TYPE BIOGENESIS PROTEIN CCMF"/>
    <property type="match status" value="1"/>
</dbReference>
<feature type="domain" description="Cytochrome c assembly protein" evidence="11">
    <location>
        <begin position="103"/>
        <end position="310"/>
    </location>
</feature>
<name>A0A0W0WUJ2_9GAMM</name>
<protein>
    <submittedName>
        <fullName evidence="13">Cytochrome C-type biogenesis protein CcmF</fullName>
    </submittedName>
</protein>
<dbReference type="NCBIfam" id="TIGR00353">
    <property type="entry name" value="nrfE"/>
    <property type="match status" value="1"/>
</dbReference>
<dbReference type="PATRIC" id="fig|45070.6.peg.1031"/>
<feature type="transmembrane region" description="Helical" evidence="10">
    <location>
        <begin position="409"/>
        <end position="428"/>
    </location>
</feature>
<keyword evidence="14" id="KW-1185">Reference proteome</keyword>
<feature type="transmembrane region" description="Helical" evidence="10">
    <location>
        <begin position="224"/>
        <end position="244"/>
    </location>
</feature>
<feature type="transmembrane region" description="Helical" evidence="10">
    <location>
        <begin position="464"/>
        <end position="484"/>
    </location>
</feature>
<dbReference type="GO" id="GO:0017004">
    <property type="term" value="P:cytochrome complex assembly"/>
    <property type="evidence" value="ECO:0007669"/>
    <property type="project" value="UniProtKB-KW"/>
</dbReference>
<dbReference type="Pfam" id="PF01578">
    <property type="entry name" value="Cytochrom_C_asm"/>
    <property type="match status" value="1"/>
</dbReference>
<feature type="transmembrane region" description="Helical" evidence="10">
    <location>
        <begin position="504"/>
        <end position="525"/>
    </location>
</feature>
<comment type="caution">
    <text evidence="13">The sequence shown here is derived from an EMBL/GenBank/DDBJ whole genome shotgun (WGS) entry which is preliminary data.</text>
</comment>
<keyword evidence="6" id="KW-0201">Cytochrome c-type biogenesis</keyword>
<evidence type="ECO:0000256" key="1">
    <source>
        <dbReference type="ARBA" id="ARBA00004429"/>
    </source>
</evidence>
<evidence type="ECO:0000259" key="12">
    <source>
        <dbReference type="Pfam" id="PF16327"/>
    </source>
</evidence>
<dbReference type="NCBIfam" id="NF007691">
    <property type="entry name" value="PRK10369.1"/>
    <property type="match status" value="1"/>
</dbReference>
<organism evidence="13 14">
    <name type="scientific">Legionella nautarum</name>
    <dbReference type="NCBI Taxonomy" id="45070"/>
    <lineage>
        <taxon>Bacteria</taxon>
        <taxon>Pseudomonadati</taxon>
        <taxon>Pseudomonadota</taxon>
        <taxon>Gammaproteobacteria</taxon>
        <taxon>Legionellales</taxon>
        <taxon>Legionellaceae</taxon>
        <taxon>Legionella</taxon>
    </lineage>
</organism>
<evidence type="ECO:0000256" key="4">
    <source>
        <dbReference type="ARBA" id="ARBA00022519"/>
    </source>
</evidence>
<comment type="similarity">
    <text evidence="2">Belongs to the CcmF/CycK/Ccl1/NrfE/CcsA family.</text>
</comment>
<dbReference type="InterPro" id="IPR003567">
    <property type="entry name" value="Cyt_c_biogenesis"/>
</dbReference>
<accession>A0A0W0WUJ2</accession>
<dbReference type="InterPro" id="IPR002541">
    <property type="entry name" value="Cyt_c_assembly"/>
</dbReference>
<evidence type="ECO:0000313" key="14">
    <source>
        <dbReference type="Proteomes" id="UP000054725"/>
    </source>
</evidence>
<comment type="function">
    <text evidence="9">Required for the biogenesis of c-type cytochromes. Possible subunit of a heme lyase.</text>
</comment>
<feature type="transmembrane region" description="Helical" evidence="10">
    <location>
        <begin position="264"/>
        <end position="281"/>
    </location>
</feature>
<comment type="subcellular location">
    <subcellularLocation>
        <location evidence="1">Cell inner membrane</location>
        <topology evidence="1">Multi-pass membrane protein</topology>
    </subcellularLocation>
</comment>
<keyword evidence="5 10" id="KW-0812">Transmembrane</keyword>
<evidence type="ECO:0000256" key="10">
    <source>
        <dbReference type="SAM" id="Phobius"/>
    </source>
</evidence>
<dbReference type="PANTHER" id="PTHR43653">
    <property type="entry name" value="CYTOCHROME C ASSEMBLY PROTEIN-RELATED"/>
    <property type="match status" value="1"/>
</dbReference>
<evidence type="ECO:0000256" key="8">
    <source>
        <dbReference type="ARBA" id="ARBA00023136"/>
    </source>
</evidence>
<reference evidence="13 14" key="1">
    <citation type="submission" date="2015-11" db="EMBL/GenBank/DDBJ databases">
        <title>Genomic analysis of 38 Legionella species identifies large and diverse effector repertoires.</title>
        <authorList>
            <person name="Burstein D."/>
            <person name="Amaro F."/>
            <person name="Zusman T."/>
            <person name="Lifshitz Z."/>
            <person name="Cohen O."/>
            <person name="Gilbert J.A."/>
            <person name="Pupko T."/>
            <person name="Shuman H.A."/>
            <person name="Segal G."/>
        </authorList>
    </citation>
    <scope>NUCLEOTIDE SEQUENCE [LARGE SCALE GENOMIC DNA]</scope>
    <source>
        <strain evidence="13 14">ATCC 49506</strain>
    </source>
</reference>
<evidence type="ECO:0000256" key="7">
    <source>
        <dbReference type="ARBA" id="ARBA00022989"/>
    </source>
</evidence>
<feature type="transmembrane region" description="Helical" evidence="10">
    <location>
        <begin position="192"/>
        <end position="212"/>
    </location>
</feature>
<dbReference type="GO" id="GO:0015232">
    <property type="term" value="F:heme transmembrane transporter activity"/>
    <property type="evidence" value="ECO:0007669"/>
    <property type="project" value="InterPro"/>
</dbReference>
<evidence type="ECO:0000256" key="6">
    <source>
        <dbReference type="ARBA" id="ARBA00022748"/>
    </source>
</evidence>
<dbReference type="PRINTS" id="PR01411">
    <property type="entry name" value="CCMFBIOGNSIS"/>
</dbReference>
<feature type="transmembrane region" description="Helical" evidence="10">
    <location>
        <begin position="83"/>
        <end position="104"/>
    </location>
</feature>